<gene>
    <name evidence="6" type="ORF">L3Y34_010410</name>
</gene>
<feature type="region of interest" description="Disordered" evidence="4">
    <location>
        <begin position="153"/>
        <end position="185"/>
    </location>
</feature>
<dbReference type="InterPro" id="IPR011992">
    <property type="entry name" value="EF-hand-dom_pair"/>
</dbReference>
<dbReference type="AlphaFoldDB" id="A0AAE8ZRG9"/>
<keyword evidence="2" id="KW-0677">Repeat</keyword>
<proteinExistence type="predicted"/>
<evidence type="ECO:0000313" key="6">
    <source>
        <dbReference type="EMBL" id="ULT79807.1"/>
    </source>
</evidence>
<dbReference type="PANTHER" id="PTHR13025">
    <property type="entry name" value="EF-HAND DOMAIN-CONTAINING PROTEIN D"/>
    <property type="match status" value="1"/>
</dbReference>
<keyword evidence="1" id="KW-0479">Metal-binding</keyword>
<sequence length="205" mass="23938">MRPSKLLDTELYIWRNSPFPSATEKMIRHTLLICEKTKPVPVPRNSICEEFNEFSKKQLQLFIKIYFTFMDRLTGKFRVRELWFLMKQLGSPLDQYSVNYIFSKINKNDDGNLTLSEFLNMFRLACQNELCNTLSIFKSIAYGTDNFDNNSTHMPSTSTKAAMNSNRGESAEPMTTSGKRKKPKKLSWLRRMYREAVSIISSKKK</sequence>
<dbReference type="PANTHER" id="PTHR13025:SF6">
    <property type="entry name" value="EF-HAND DOMAIN-CONTAINING PROTEIN-RELATED"/>
    <property type="match status" value="1"/>
</dbReference>
<name>A0AAE8ZRG9_CAEBR</name>
<dbReference type="GO" id="GO:0005509">
    <property type="term" value="F:calcium ion binding"/>
    <property type="evidence" value="ECO:0007669"/>
    <property type="project" value="InterPro"/>
</dbReference>
<dbReference type="SUPFAM" id="SSF47473">
    <property type="entry name" value="EF-hand"/>
    <property type="match status" value="1"/>
</dbReference>
<evidence type="ECO:0000256" key="4">
    <source>
        <dbReference type="SAM" id="MobiDB-lite"/>
    </source>
</evidence>
<keyword evidence="3" id="KW-0106">Calcium</keyword>
<protein>
    <recommendedName>
        <fullName evidence="5">EF-hand domain-containing protein</fullName>
    </recommendedName>
</protein>
<reference evidence="6 7" key="1">
    <citation type="submission" date="2022-05" db="EMBL/GenBank/DDBJ databases">
        <title>Chromosome-level reference genomes for two strains of Caenorhabditis briggsae: an improved platform for comparative genomics.</title>
        <authorList>
            <person name="Stevens L."/>
            <person name="Andersen E.C."/>
        </authorList>
    </citation>
    <scope>NUCLEOTIDE SEQUENCE [LARGE SCALE GENOMIC DNA]</scope>
    <source>
        <strain evidence="6">QX1410_ONT</strain>
        <tissue evidence="6">Whole-organism</tissue>
    </source>
</reference>
<organism evidence="6 7">
    <name type="scientific">Caenorhabditis briggsae</name>
    <dbReference type="NCBI Taxonomy" id="6238"/>
    <lineage>
        <taxon>Eukaryota</taxon>
        <taxon>Metazoa</taxon>
        <taxon>Ecdysozoa</taxon>
        <taxon>Nematoda</taxon>
        <taxon>Chromadorea</taxon>
        <taxon>Rhabditida</taxon>
        <taxon>Rhabditina</taxon>
        <taxon>Rhabditomorpha</taxon>
        <taxon>Rhabditoidea</taxon>
        <taxon>Rhabditidae</taxon>
        <taxon>Peloderinae</taxon>
        <taxon>Caenorhabditis</taxon>
    </lineage>
</organism>
<feature type="domain" description="EF-hand" evidence="5">
    <location>
        <begin position="98"/>
        <end position="128"/>
    </location>
</feature>
<dbReference type="InterPro" id="IPR040365">
    <property type="entry name" value="EFHD1/2"/>
</dbReference>
<dbReference type="Proteomes" id="UP000827892">
    <property type="component" value="Chromosome X"/>
</dbReference>
<dbReference type="Gene3D" id="1.10.238.10">
    <property type="entry name" value="EF-hand"/>
    <property type="match status" value="1"/>
</dbReference>
<dbReference type="PROSITE" id="PS50222">
    <property type="entry name" value="EF_HAND_2"/>
    <property type="match status" value="1"/>
</dbReference>
<feature type="compositionally biased region" description="Polar residues" evidence="4">
    <location>
        <begin position="153"/>
        <end position="177"/>
    </location>
</feature>
<evidence type="ECO:0000256" key="3">
    <source>
        <dbReference type="ARBA" id="ARBA00022837"/>
    </source>
</evidence>
<accession>A0AAE8ZRG9</accession>
<evidence type="ECO:0000313" key="7">
    <source>
        <dbReference type="Proteomes" id="UP000827892"/>
    </source>
</evidence>
<evidence type="ECO:0000256" key="1">
    <source>
        <dbReference type="ARBA" id="ARBA00022723"/>
    </source>
</evidence>
<dbReference type="InterPro" id="IPR002048">
    <property type="entry name" value="EF_hand_dom"/>
</dbReference>
<evidence type="ECO:0000256" key="2">
    <source>
        <dbReference type="ARBA" id="ARBA00022737"/>
    </source>
</evidence>
<evidence type="ECO:0000259" key="5">
    <source>
        <dbReference type="PROSITE" id="PS50222"/>
    </source>
</evidence>
<dbReference type="EMBL" id="CP090896">
    <property type="protein sequence ID" value="ULT79807.1"/>
    <property type="molecule type" value="Genomic_DNA"/>
</dbReference>